<evidence type="ECO:0000313" key="8">
    <source>
        <dbReference type="Proteomes" id="UP001501920"/>
    </source>
</evidence>
<dbReference type="InterPro" id="IPR001680">
    <property type="entry name" value="WD40_rpt"/>
</dbReference>
<feature type="compositionally biased region" description="Low complexity" evidence="4">
    <location>
        <begin position="1070"/>
        <end position="1083"/>
    </location>
</feature>
<proteinExistence type="predicted"/>
<reference evidence="7" key="2">
    <citation type="submission" date="2025-08" db="UniProtKB">
        <authorList>
            <consortium name="Ensembl"/>
        </authorList>
    </citation>
    <scope>IDENTIFICATION</scope>
</reference>
<feature type="compositionally biased region" description="Polar residues" evidence="4">
    <location>
        <begin position="804"/>
        <end position="815"/>
    </location>
</feature>
<evidence type="ECO:0008006" key="9">
    <source>
        <dbReference type="Google" id="ProtNLM"/>
    </source>
</evidence>
<evidence type="ECO:0000256" key="3">
    <source>
        <dbReference type="PROSITE-ProRule" id="PRU00221"/>
    </source>
</evidence>
<feature type="compositionally biased region" description="Polar residues" evidence="4">
    <location>
        <begin position="1033"/>
        <end position="1050"/>
    </location>
</feature>
<name>A0AAR2KMZ0_PYGNA</name>
<dbReference type="InterPro" id="IPR011047">
    <property type="entry name" value="Quinoprotein_ADH-like_sf"/>
</dbReference>
<dbReference type="InterPro" id="IPR056161">
    <property type="entry name" value="WD40_MABP1-WDR62_1st"/>
</dbReference>
<dbReference type="SUPFAM" id="SSF50978">
    <property type="entry name" value="WD40 repeat-like"/>
    <property type="match status" value="1"/>
</dbReference>
<keyword evidence="2" id="KW-0677">Repeat</keyword>
<dbReference type="Proteomes" id="UP001501920">
    <property type="component" value="Chromosome 10"/>
</dbReference>
<protein>
    <recommendedName>
        <fullName evidence="9">Mitogen-activated protein kinase binding protein 1</fullName>
    </recommendedName>
</protein>
<dbReference type="PANTHER" id="PTHR44813">
    <property type="entry name" value="MITOGEN-ACTIVATED PROTEIN KINASE-BINDING PROTEIN 1"/>
    <property type="match status" value="1"/>
</dbReference>
<reference evidence="7 8" key="1">
    <citation type="submission" date="2020-10" db="EMBL/GenBank/DDBJ databases">
        <title>Pygocentrus nattereri (red-bellied piranha) genome, fPygNat1, primary haplotype.</title>
        <authorList>
            <person name="Myers G."/>
            <person name="Meyer A."/>
            <person name="Karagic N."/>
            <person name="Pippel M."/>
            <person name="Winkler S."/>
            <person name="Tracey A."/>
            <person name="Wood J."/>
            <person name="Formenti G."/>
            <person name="Howe K."/>
            <person name="Fedrigo O."/>
            <person name="Jarvis E.D."/>
        </authorList>
    </citation>
    <scope>NUCLEOTIDE SEQUENCE [LARGE SCALE GENOMIC DNA]</scope>
</reference>
<dbReference type="Pfam" id="PF24782">
    <property type="entry name" value="WD40_MABP1-WDR62_2nd"/>
    <property type="match status" value="1"/>
</dbReference>
<evidence type="ECO:0000313" key="7">
    <source>
        <dbReference type="Ensembl" id="ENSPNAP00000065670.1"/>
    </source>
</evidence>
<dbReference type="Ensembl" id="ENSPNAT00000043877.1">
    <property type="protein sequence ID" value="ENSPNAP00000065670.1"/>
    <property type="gene ID" value="ENSPNAG00000006638.2"/>
</dbReference>
<dbReference type="GO" id="GO:0005737">
    <property type="term" value="C:cytoplasm"/>
    <property type="evidence" value="ECO:0007669"/>
    <property type="project" value="TreeGrafter"/>
</dbReference>
<feature type="compositionally biased region" description="Polar residues" evidence="4">
    <location>
        <begin position="1102"/>
        <end position="1120"/>
    </location>
</feature>
<dbReference type="PROSITE" id="PS50082">
    <property type="entry name" value="WD_REPEATS_2"/>
    <property type="match status" value="3"/>
</dbReference>
<sequence length="1306" mass="143211">MTVENSTIKNRIKNLLRSPSIKLRKNKGGNNKESLGNKVTLEKVLGITTAGNRALACDPRSGLVAYPAGCVVVLLNPKKNKQYHILNNSKKTITTLAFSPDGKYVVTGESGHMPAVRVWDVVERTQVAELQEHKYGVACVAFSPNSKYIVSVGYQHDMIVNVWAWKKNVVVAANKVSSKVTAVSFSNDSSYFVTAGNRHVKFWYLDHAKSSKISNKTVNATVPLLGRSGLLGELRNNFFSDVACGKGRKADSTFCITSSGLLCEFNDKRLLDKWVELRTGLATSLSVTEELIFCGCADGTVRAFSPTDLHFICTLPRPHSLGTDIVTVTEASHLFAYNVDARYPDTVAVSYDPANRWLSCVYNDHSLYVWDVRDLRKVGKVYSALYHSSCVWSVEMYPESSDVEQLCLAPGSFLSCSSDNTIRLWNMDTHSATLNRNVISTDLQKIIYMDDSFTTMLDTDCTISSNSEKADPQTSENRTGIRTMCVSPDGQHLASGDRNGTLRIHELQSMEEILNVQAHDSEILCLEYSKPETGLRLLATASRDRLIHILDAECEYGLLQTLDEHSSSITAVRFAANDGKIRMISCGADKSIYFRTAQKTDEGTVFTRTHHIVSKTTLYDMVIDPTRNYAAIGCQDRSIRIFTISNGKQKKIYKGSQGEDGTVIKVQTDPSGLYVATSCSDKNISIFDFYTGECVATMFGHSEIVTGMKFTNDCKHLISVSGDSCIFVWRLNPELTISMRQRLSDPKQKCKPVQKSPPNKHNTSSSTCEGSGPRPRRRWSRRIGSVDLVVKSMLDLRQLESFAGPSSPNKSSALTRESPLPSDLELGSTNSVEYQVKELAYGVRLPKGNSCPEKQSPDSACSMDYSNSRLSSPEHPGEDSEPTEPLSVDGNSSELDIEDLDEEEDDSLRKSETKTSVPQTPDQEAFLKTHFGNLTDLNTSGSRQPFPFPSNKSSESKAASGVVRPLVSEVRPLMEDRVQSVQQEPRSSERTPGLRVTPQKRVSSADSRKVTSPVAKAAAGSQANSAGMRKAQSIHNISSDGEISSHTQKWNCIKHAPQPQHYERGLPSGSRRTLPSVPLSSPLSPQPRDCPTPTRSKPRSYMSPTTSSMAKMSRSVSMGDSLNVGEFGETFPSSDFRRGSDITSSRSVSQSNGGSSPKGLQAKVTGSARPQLNLDISKPLPDKPSINSFSPNGKTSKLDQKEELCSRTPVSVCPLPGPGPAPVQPLSDNISSTDSTQEQQEMARVLTEAFDAVRTELNSLPCSNSSSLCMLGSRVAGVGDDRTLALLEQYSQLLLRAVEKRMDSKI</sequence>
<feature type="repeat" description="WD" evidence="3">
    <location>
        <begin position="413"/>
        <end position="435"/>
    </location>
</feature>
<dbReference type="InterPro" id="IPR015943">
    <property type="entry name" value="WD40/YVTN_repeat-like_dom_sf"/>
</dbReference>
<feature type="compositionally biased region" description="Acidic residues" evidence="4">
    <location>
        <begin position="895"/>
        <end position="906"/>
    </location>
</feature>
<dbReference type="SUPFAM" id="SSF50998">
    <property type="entry name" value="Quinoprotein alcohol dehydrogenase-like"/>
    <property type="match status" value="1"/>
</dbReference>
<dbReference type="PROSITE" id="PS50294">
    <property type="entry name" value="WD_REPEATS_REGION"/>
    <property type="match status" value="1"/>
</dbReference>
<dbReference type="GeneTree" id="ENSGT00940000164564"/>
<evidence type="ECO:0000259" key="5">
    <source>
        <dbReference type="Pfam" id="PF24780"/>
    </source>
</evidence>
<feature type="repeat" description="WD" evidence="3">
    <location>
        <begin position="698"/>
        <end position="739"/>
    </location>
</feature>
<dbReference type="GO" id="GO:0043124">
    <property type="term" value="P:negative regulation of canonical NF-kappaB signal transduction"/>
    <property type="evidence" value="ECO:0007669"/>
    <property type="project" value="TreeGrafter"/>
</dbReference>
<feature type="compositionally biased region" description="Low complexity" evidence="4">
    <location>
        <begin position="1144"/>
        <end position="1155"/>
    </location>
</feature>
<evidence type="ECO:0000259" key="6">
    <source>
        <dbReference type="Pfam" id="PF24782"/>
    </source>
</evidence>
<dbReference type="Gene3D" id="2.130.10.10">
    <property type="entry name" value="YVTN repeat-like/Quinoprotein amine dehydrogenase"/>
    <property type="match status" value="4"/>
</dbReference>
<feature type="domain" description="MABP1/WDR62 first WD40" evidence="5">
    <location>
        <begin position="54"/>
        <end position="385"/>
    </location>
</feature>
<feature type="domain" description="MABP1/WDR62 second WD40" evidence="6">
    <location>
        <begin position="391"/>
        <end position="731"/>
    </location>
</feature>
<dbReference type="PANTHER" id="PTHR44813:SF1">
    <property type="entry name" value="MITOGEN-ACTIVATED PROTEIN KINASE-BINDING PROTEIN 1"/>
    <property type="match status" value="1"/>
</dbReference>
<dbReference type="FunFam" id="2.130.10.10:FF:000046">
    <property type="entry name" value="WD repeat-containing protein 62 isoform 1"/>
    <property type="match status" value="1"/>
</dbReference>
<evidence type="ECO:0000256" key="4">
    <source>
        <dbReference type="SAM" id="MobiDB-lite"/>
    </source>
</evidence>
<dbReference type="InterPro" id="IPR056162">
    <property type="entry name" value="WD40_MABP1-WDR62_2nd"/>
</dbReference>
<evidence type="ECO:0000256" key="1">
    <source>
        <dbReference type="ARBA" id="ARBA00022574"/>
    </source>
</evidence>
<keyword evidence="8" id="KW-1185">Reference proteome</keyword>
<organism evidence="7 8">
    <name type="scientific">Pygocentrus nattereri</name>
    <name type="common">Red-bellied piranha</name>
    <dbReference type="NCBI Taxonomy" id="42514"/>
    <lineage>
        <taxon>Eukaryota</taxon>
        <taxon>Metazoa</taxon>
        <taxon>Chordata</taxon>
        <taxon>Craniata</taxon>
        <taxon>Vertebrata</taxon>
        <taxon>Euteleostomi</taxon>
        <taxon>Actinopterygii</taxon>
        <taxon>Neopterygii</taxon>
        <taxon>Teleostei</taxon>
        <taxon>Ostariophysi</taxon>
        <taxon>Characiformes</taxon>
        <taxon>Characoidei</taxon>
        <taxon>Pygocentrus</taxon>
    </lineage>
</organism>
<feature type="region of interest" description="Disordered" evidence="4">
    <location>
        <begin position="801"/>
        <end position="829"/>
    </location>
</feature>
<feature type="region of interest" description="Disordered" evidence="4">
    <location>
        <begin position="742"/>
        <end position="780"/>
    </location>
</feature>
<keyword evidence="1 3" id="KW-0853">WD repeat</keyword>
<feature type="repeat" description="WD" evidence="3">
    <location>
        <begin position="656"/>
        <end position="697"/>
    </location>
</feature>
<dbReference type="SMART" id="SM00320">
    <property type="entry name" value="WD40"/>
    <property type="match status" value="12"/>
</dbReference>
<feature type="compositionally biased region" description="Polar residues" evidence="4">
    <location>
        <begin position="1185"/>
        <end position="1195"/>
    </location>
</feature>
<gene>
    <name evidence="7" type="primary">MAPKBP1</name>
</gene>
<dbReference type="InterPro" id="IPR055292">
    <property type="entry name" value="MABP1"/>
</dbReference>
<feature type="compositionally biased region" description="Polar residues" evidence="4">
    <location>
        <begin position="756"/>
        <end position="769"/>
    </location>
</feature>
<accession>A0AAR2KMZ0</accession>
<dbReference type="InterPro" id="IPR036322">
    <property type="entry name" value="WD40_repeat_dom_sf"/>
</dbReference>
<feature type="region of interest" description="Disordered" evidence="4">
    <location>
        <begin position="845"/>
        <end position="1200"/>
    </location>
</feature>
<reference evidence="7" key="3">
    <citation type="submission" date="2025-09" db="UniProtKB">
        <authorList>
            <consortium name="Ensembl"/>
        </authorList>
    </citation>
    <scope>IDENTIFICATION</scope>
</reference>
<dbReference type="Pfam" id="PF24780">
    <property type="entry name" value="WD40_MABP1-WDR62_1st"/>
    <property type="match status" value="1"/>
</dbReference>
<dbReference type="GO" id="GO:0046330">
    <property type="term" value="P:positive regulation of JNK cascade"/>
    <property type="evidence" value="ECO:0007669"/>
    <property type="project" value="TreeGrafter"/>
</dbReference>
<feature type="compositionally biased region" description="Low complexity" evidence="4">
    <location>
        <begin position="1015"/>
        <end position="1027"/>
    </location>
</feature>
<evidence type="ECO:0000256" key="2">
    <source>
        <dbReference type="ARBA" id="ARBA00022737"/>
    </source>
</evidence>